<feature type="domain" description="Nudix hydrolase" evidence="4">
    <location>
        <begin position="12"/>
        <end position="159"/>
    </location>
</feature>
<evidence type="ECO:0000256" key="3">
    <source>
        <dbReference type="ARBA" id="ARBA00022842"/>
    </source>
</evidence>
<dbReference type="Gene3D" id="3.90.79.10">
    <property type="entry name" value="Nucleoside Triphosphate Pyrophosphohydrolase"/>
    <property type="match status" value="1"/>
</dbReference>
<comment type="caution">
    <text evidence="5">The sequence shown here is derived from an EMBL/GenBank/DDBJ whole genome shotgun (WGS) entry which is preliminary data.</text>
</comment>
<protein>
    <submittedName>
        <fullName evidence="5">Nucleoside triphosphatase NudI</fullName>
    </submittedName>
</protein>
<dbReference type="Proteomes" id="UP001055286">
    <property type="component" value="Unassembled WGS sequence"/>
</dbReference>
<dbReference type="PANTHER" id="PTHR43046:SF12">
    <property type="entry name" value="GDP-MANNOSE MANNOSYL HYDROLASE"/>
    <property type="match status" value="1"/>
</dbReference>
<dbReference type="PRINTS" id="PR00502">
    <property type="entry name" value="NUDIXFAMILY"/>
</dbReference>
<evidence type="ECO:0000256" key="2">
    <source>
        <dbReference type="ARBA" id="ARBA00022801"/>
    </source>
</evidence>
<dbReference type="PROSITE" id="PS51462">
    <property type="entry name" value="NUDIX"/>
    <property type="match status" value="1"/>
</dbReference>
<dbReference type="InterPro" id="IPR015797">
    <property type="entry name" value="NUDIX_hydrolase-like_dom_sf"/>
</dbReference>
<dbReference type="InterPro" id="IPR020476">
    <property type="entry name" value="Nudix_hydrolase"/>
</dbReference>
<dbReference type="EMBL" id="BPQJ01000022">
    <property type="protein sequence ID" value="GJD64156.1"/>
    <property type="molecule type" value="Genomic_DNA"/>
</dbReference>
<accession>A0AA37HDS3</accession>
<reference evidence="5" key="2">
    <citation type="submission" date="2021-08" db="EMBL/GenBank/DDBJ databases">
        <authorList>
            <person name="Tani A."/>
            <person name="Ola A."/>
            <person name="Ogura Y."/>
            <person name="Katsura K."/>
            <person name="Hayashi T."/>
        </authorList>
    </citation>
    <scope>NUCLEOTIDE SEQUENCE</scope>
    <source>
        <strain evidence="5">JCM 32048</strain>
    </source>
</reference>
<reference evidence="5" key="1">
    <citation type="journal article" date="2016" name="Front. Microbiol.">
        <title>Genome Sequence of the Piezophilic, Mesophilic Sulfate-Reducing Bacterium Desulfovibrio indicus J2T.</title>
        <authorList>
            <person name="Cao J."/>
            <person name="Maignien L."/>
            <person name="Shao Z."/>
            <person name="Alain K."/>
            <person name="Jebbar M."/>
        </authorList>
    </citation>
    <scope>NUCLEOTIDE SEQUENCE</scope>
    <source>
        <strain evidence="5">JCM 32048</strain>
    </source>
</reference>
<gene>
    <name evidence="5" type="primary">nudI</name>
    <name evidence="5" type="ORF">MPEAHAMD_4332</name>
</gene>
<dbReference type="CDD" id="cd04685">
    <property type="entry name" value="NUDIX_Hydrolase"/>
    <property type="match status" value="1"/>
</dbReference>
<keyword evidence="3" id="KW-0460">Magnesium</keyword>
<dbReference type="RefSeq" id="WP_238192369.1">
    <property type="nucleotide sequence ID" value="NZ_BPQJ01000022.1"/>
</dbReference>
<organism evidence="5 6">
    <name type="scientific">Methylobacterium frigidaeris</name>
    <dbReference type="NCBI Taxonomy" id="2038277"/>
    <lineage>
        <taxon>Bacteria</taxon>
        <taxon>Pseudomonadati</taxon>
        <taxon>Pseudomonadota</taxon>
        <taxon>Alphaproteobacteria</taxon>
        <taxon>Hyphomicrobiales</taxon>
        <taxon>Methylobacteriaceae</taxon>
        <taxon>Methylobacterium</taxon>
    </lineage>
</organism>
<keyword evidence="2" id="KW-0378">Hydrolase</keyword>
<dbReference type="InterPro" id="IPR000086">
    <property type="entry name" value="NUDIX_hydrolase_dom"/>
</dbReference>
<proteinExistence type="predicted"/>
<dbReference type="AlphaFoldDB" id="A0AA37HDS3"/>
<dbReference type="Pfam" id="PF00293">
    <property type="entry name" value="NUDIX"/>
    <property type="match status" value="1"/>
</dbReference>
<sequence length="179" mass="19912">MSSLDTGSTETLRERPASRLLVIDGDHRLLLFRFAFRAGALAGEVYWATPGGGVEPGESFEEAAIRELREETVLACPETAPMLGERSFTMRMPDGEWVRARERFFAVRAETDPLSRNGWTPHEIEVLAEHRWWSRTELVAPGAQIYPEDIVAFYDAAREALDAPSEGPAMSRGTGDGCR</sequence>
<evidence type="ECO:0000313" key="5">
    <source>
        <dbReference type="EMBL" id="GJD64156.1"/>
    </source>
</evidence>
<dbReference type="PANTHER" id="PTHR43046">
    <property type="entry name" value="GDP-MANNOSE MANNOSYL HYDROLASE"/>
    <property type="match status" value="1"/>
</dbReference>
<comment type="cofactor">
    <cofactor evidence="1">
        <name>Mg(2+)</name>
        <dbReference type="ChEBI" id="CHEBI:18420"/>
    </cofactor>
</comment>
<evidence type="ECO:0000256" key="1">
    <source>
        <dbReference type="ARBA" id="ARBA00001946"/>
    </source>
</evidence>
<evidence type="ECO:0000259" key="4">
    <source>
        <dbReference type="PROSITE" id="PS51462"/>
    </source>
</evidence>
<dbReference type="SUPFAM" id="SSF55811">
    <property type="entry name" value="Nudix"/>
    <property type="match status" value="1"/>
</dbReference>
<name>A0AA37HDS3_9HYPH</name>
<dbReference type="GO" id="GO:0016787">
    <property type="term" value="F:hydrolase activity"/>
    <property type="evidence" value="ECO:0007669"/>
    <property type="project" value="UniProtKB-KW"/>
</dbReference>
<evidence type="ECO:0000313" key="6">
    <source>
        <dbReference type="Proteomes" id="UP001055286"/>
    </source>
</evidence>
<keyword evidence="6" id="KW-1185">Reference proteome</keyword>